<feature type="signal peptide" evidence="1">
    <location>
        <begin position="1"/>
        <end position="27"/>
    </location>
</feature>
<protein>
    <submittedName>
        <fullName evidence="2">Putative secreted protein</fullName>
    </submittedName>
</protein>
<reference evidence="2" key="1">
    <citation type="submission" date="2018-01" db="EMBL/GenBank/DDBJ databases">
        <title>An insight into the sialome of Amazonian anophelines.</title>
        <authorList>
            <person name="Ribeiro J.M."/>
            <person name="Scarpassa V."/>
            <person name="Calvo E."/>
        </authorList>
    </citation>
    <scope>NUCLEOTIDE SEQUENCE</scope>
    <source>
        <tissue evidence="2">Salivary glands</tissue>
    </source>
</reference>
<dbReference type="AlphaFoldDB" id="A0A2M4B3J9"/>
<proteinExistence type="predicted"/>
<sequence length="76" mass="8676">MCTGRLFCAVVLYLGLTLPVPEHPVLAELRRVEEPEEQIPKEGQSHQSSCWSNGYPRCGGCEQRRWPELHEGSRQL</sequence>
<evidence type="ECO:0000313" key="2">
    <source>
        <dbReference type="EMBL" id="MBW47552.1"/>
    </source>
</evidence>
<accession>A0A2M4B3J9</accession>
<feature type="chain" id="PRO_5014876015" evidence="1">
    <location>
        <begin position="28"/>
        <end position="76"/>
    </location>
</feature>
<evidence type="ECO:0000256" key="1">
    <source>
        <dbReference type="SAM" id="SignalP"/>
    </source>
</evidence>
<organism evidence="2">
    <name type="scientific">Anopheles triannulatus</name>
    <dbReference type="NCBI Taxonomy" id="58253"/>
    <lineage>
        <taxon>Eukaryota</taxon>
        <taxon>Metazoa</taxon>
        <taxon>Ecdysozoa</taxon>
        <taxon>Arthropoda</taxon>
        <taxon>Hexapoda</taxon>
        <taxon>Insecta</taxon>
        <taxon>Pterygota</taxon>
        <taxon>Neoptera</taxon>
        <taxon>Endopterygota</taxon>
        <taxon>Diptera</taxon>
        <taxon>Nematocera</taxon>
        <taxon>Culicoidea</taxon>
        <taxon>Culicidae</taxon>
        <taxon>Anophelinae</taxon>
        <taxon>Anopheles</taxon>
    </lineage>
</organism>
<name>A0A2M4B3J9_9DIPT</name>
<keyword evidence="1" id="KW-0732">Signal</keyword>
<dbReference type="EMBL" id="GGFK01014231">
    <property type="protein sequence ID" value="MBW47552.1"/>
    <property type="molecule type" value="Transcribed_RNA"/>
</dbReference>